<evidence type="ECO:0000313" key="2">
    <source>
        <dbReference type="EMBL" id="TLP91484.1"/>
    </source>
</evidence>
<keyword evidence="2" id="KW-0808">Transferase</keyword>
<dbReference type="Pfam" id="PF00534">
    <property type="entry name" value="Glycos_transf_1"/>
    <property type="match status" value="1"/>
</dbReference>
<dbReference type="AlphaFoldDB" id="A0A5R9B785"/>
<proteinExistence type="predicted"/>
<dbReference type="GO" id="GO:0016757">
    <property type="term" value="F:glycosyltransferase activity"/>
    <property type="evidence" value="ECO:0007669"/>
    <property type="project" value="InterPro"/>
</dbReference>
<feature type="domain" description="Glycosyl transferase family 1" evidence="1">
    <location>
        <begin position="324"/>
        <end position="472"/>
    </location>
</feature>
<reference evidence="2 3" key="1">
    <citation type="submission" date="2019-05" db="EMBL/GenBank/DDBJ databases">
        <title>The metagenome of a microbial culture collection derived from dairy environment covers the genomic content of the human microbiome.</title>
        <authorList>
            <person name="Roder T."/>
            <person name="Wuthrich D."/>
            <person name="Sattari Z."/>
            <person name="Von Ah U."/>
            <person name="Bar C."/>
            <person name="Ronchi F."/>
            <person name="Macpherson A.J."/>
            <person name="Ganal-Vonarburg S.C."/>
            <person name="Bruggmann R."/>
            <person name="Vergeres G."/>
        </authorList>
    </citation>
    <scope>NUCLEOTIDE SEQUENCE [LARGE SCALE GENOMIC DNA]</scope>
    <source>
        <strain evidence="2 3">FAM 20833</strain>
    </source>
</reference>
<dbReference type="OrthoDB" id="570545at2"/>
<gene>
    <name evidence="2" type="ORF">FEZ53_04145</name>
</gene>
<accession>A0A5R9B785</accession>
<name>A0A5R9B785_STAXY</name>
<dbReference type="RefSeq" id="WP_107542924.1">
    <property type="nucleotide sequence ID" value="NZ_CP031275.1"/>
</dbReference>
<dbReference type="InterPro" id="IPR001296">
    <property type="entry name" value="Glyco_trans_1"/>
</dbReference>
<dbReference type="SUPFAM" id="SSF53756">
    <property type="entry name" value="UDP-Glycosyltransferase/glycogen phosphorylase"/>
    <property type="match status" value="1"/>
</dbReference>
<dbReference type="EMBL" id="VBTJ01000001">
    <property type="protein sequence ID" value="TLP91484.1"/>
    <property type="molecule type" value="Genomic_DNA"/>
</dbReference>
<evidence type="ECO:0000259" key="1">
    <source>
        <dbReference type="Pfam" id="PF00534"/>
    </source>
</evidence>
<comment type="caution">
    <text evidence="2">The sequence shown here is derived from an EMBL/GenBank/DDBJ whole genome shotgun (WGS) entry which is preliminary data.</text>
</comment>
<evidence type="ECO:0000313" key="3">
    <source>
        <dbReference type="Proteomes" id="UP000307747"/>
    </source>
</evidence>
<sequence>MIYTVTSTLPPVHGGRTKSLLGRIKFLDEELGVPSTILTTNYNPNYNDVYESFLKEEKVTENIKYENIYDWLANYKLLTSPRSKILKKIKYIETPLEMNDLKYNFGKTNNIVRYYNSDDKYVLYRRYFKDSNILEFEDFMSPISKKRIQRWQYNNYGVLHRKIYYSPNSYKKIAEEFFDANEIIYCKKFFEDNDANNVIQIQTYTDNRPHKTFKTEKQLFQYYFDNKFSENDTVFCDARLLDKPLLNKKINTKNILVFHSSHMNADKVEPSYKFALENYHKVSKYLLLTNKQKNDIQNVSNISSDKISVIPHFINSNPYSNNVVKEDRFVFIGRIAEEKQIDHILKAYSKFLESGYNTSLDIYGRGEFSEVSVIENLIFDLGIQNKVHIHGFTNDPSYEFQKSKASLLTSSFEGFGLSVMESINVGCPVISYDVKYGPSEIIDHGKNGYLVEKNNIEQLTKYMLDIIEKPLSNVKTKPELTFDSAKNNYKQLFNSIGYNL</sequence>
<dbReference type="Proteomes" id="UP000307747">
    <property type="component" value="Unassembled WGS sequence"/>
</dbReference>
<dbReference type="PANTHER" id="PTHR12526">
    <property type="entry name" value="GLYCOSYLTRANSFERASE"/>
    <property type="match status" value="1"/>
</dbReference>
<organism evidence="2 3">
    <name type="scientific">Staphylococcus xylosus</name>
    <dbReference type="NCBI Taxonomy" id="1288"/>
    <lineage>
        <taxon>Bacteria</taxon>
        <taxon>Bacillati</taxon>
        <taxon>Bacillota</taxon>
        <taxon>Bacilli</taxon>
        <taxon>Bacillales</taxon>
        <taxon>Staphylococcaceae</taxon>
        <taxon>Staphylococcus</taxon>
    </lineage>
</organism>
<protein>
    <submittedName>
        <fullName evidence="2">Glycosyltransferase</fullName>
    </submittedName>
</protein>
<dbReference type="Gene3D" id="3.40.50.2000">
    <property type="entry name" value="Glycogen Phosphorylase B"/>
    <property type="match status" value="3"/>
</dbReference>
<dbReference type="PANTHER" id="PTHR12526:SF630">
    <property type="entry name" value="GLYCOSYLTRANSFERASE"/>
    <property type="match status" value="1"/>
</dbReference>